<comment type="caution">
    <text evidence="1">The sequence shown here is derived from an EMBL/GenBank/DDBJ whole genome shotgun (WGS) entry which is preliminary data.</text>
</comment>
<dbReference type="EMBL" id="QHKI01000026">
    <property type="protein sequence ID" value="RSM81227.1"/>
    <property type="molecule type" value="Genomic_DNA"/>
</dbReference>
<proteinExistence type="predicted"/>
<evidence type="ECO:0000313" key="2">
    <source>
        <dbReference type="Proteomes" id="UP000287547"/>
    </source>
</evidence>
<gene>
    <name evidence="1" type="ORF">DMH04_27905</name>
</gene>
<dbReference type="AlphaFoldDB" id="A0A428Z479"/>
<protein>
    <submittedName>
        <fullName evidence="1">Uncharacterized protein</fullName>
    </submittedName>
</protein>
<sequence>MLWCSPLTPPHPVFVRYEPDITGKTRTCRIVDQQGSKALELNLKQATTEEDGSDHAVCRSPGLRCPATRWLISGNRWGTAVVHVRAAVVDHEPG</sequence>
<evidence type="ECO:0000313" key="1">
    <source>
        <dbReference type="EMBL" id="RSM81227.1"/>
    </source>
</evidence>
<reference evidence="1 2" key="1">
    <citation type="submission" date="2018-05" db="EMBL/GenBank/DDBJ databases">
        <title>Evolution of GPA BGCs.</title>
        <authorList>
            <person name="Waglechner N."/>
            <person name="Wright G.D."/>
        </authorList>
    </citation>
    <scope>NUCLEOTIDE SEQUENCE [LARGE SCALE GENOMIC DNA]</scope>
    <source>
        <strain evidence="1 2">A82846</strain>
    </source>
</reference>
<organism evidence="1 2">
    <name type="scientific">Kibdelosporangium aridum</name>
    <dbReference type="NCBI Taxonomy" id="2030"/>
    <lineage>
        <taxon>Bacteria</taxon>
        <taxon>Bacillati</taxon>
        <taxon>Actinomycetota</taxon>
        <taxon>Actinomycetes</taxon>
        <taxon>Pseudonocardiales</taxon>
        <taxon>Pseudonocardiaceae</taxon>
        <taxon>Kibdelosporangium</taxon>
    </lineage>
</organism>
<accession>A0A428Z479</accession>
<dbReference type="Proteomes" id="UP000287547">
    <property type="component" value="Unassembled WGS sequence"/>
</dbReference>
<dbReference type="RefSeq" id="WP_037250896.1">
    <property type="nucleotide sequence ID" value="NZ_QHKI01000026.1"/>
</dbReference>
<name>A0A428Z479_KIBAR</name>